<organism evidence="2 3">
    <name type="scientific">Streptomyces paromomycinus</name>
    <name type="common">Streptomyces rimosus subsp. paromomycinus</name>
    <dbReference type="NCBI Taxonomy" id="92743"/>
    <lineage>
        <taxon>Bacteria</taxon>
        <taxon>Bacillati</taxon>
        <taxon>Actinomycetota</taxon>
        <taxon>Actinomycetes</taxon>
        <taxon>Kitasatosporales</taxon>
        <taxon>Streptomycetaceae</taxon>
        <taxon>Streptomyces</taxon>
    </lineage>
</organism>
<dbReference type="InterPro" id="IPR050266">
    <property type="entry name" value="AB_hydrolase_sf"/>
</dbReference>
<dbReference type="Gene3D" id="3.40.50.1820">
    <property type="entry name" value="alpha/beta hydrolase"/>
    <property type="match status" value="1"/>
</dbReference>
<dbReference type="Proteomes" id="UP000286746">
    <property type="component" value="Unassembled WGS sequence"/>
</dbReference>
<dbReference type="GO" id="GO:0003824">
    <property type="term" value="F:catalytic activity"/>
    <property type="evidence" value="ECO:0007669"/>
    <property type="project" value="UniProtKB-ARBA"/>
</dbReference>
<dbReference type="PANTHER" id="PTHR43798">
    <property type="entry name" value="MONOACYLGLYCEROL LIPASE"/>
    <property type="match status" value="1"/>
</dbReference>
<dbReference type="GO" id="GO:0016020">
    <property type="term" value="C:membrane"/>
    <property type="evidence" value="ECO:0007669"/>
    <property type="project" value="TreeGrafter"/>
</dbReference>
<dbReference type="RefSeq" id="WP_125053606.1">
    <property type="nucleotide sequence ID" value="NZ_BHZD01000001.1"/>
</dbReference>
<dbReference type="InterPro" id="IPR000073">
    <property type="entry name" value="AB_hydrolase_1"/>
</dbReference>
<protein>
    <submittedName>
        <fullName evidence="2">Carboxylesterase</fullName>
    </submittedName>
</protein>
<dbReference type="InterPro" id="IPR029058">
    <property type="entry name" value="AB_hydrolase_fold"/>
</dbReference>
<name>A0A401VYR3_STREY</name>
<keyword evidence="3" id="KW-1185">Reference proteome</keyword>
<sequence length="293" mass="31821">MSTNASTNTNTAAHTARIYKSAAGERELRRRYRETLDNWPVPAERIRIPTREGETFVLVSGPPDAPAVVLLHGSGANATMWQGDAAAWARHFRTYAVDVIGEPGLSAPSRPPLASDAYARWLDEVLDGLDVPAASFVATSLGGWLALDYATRRPGRVSRLALLCPGGLGKQRVGLLLKSLLLRPFGRWGMRRTVRGATGLDTLEAGPVLDQVVLTFTQFKPRTERLPRFSDEALRGLDVPVLLIAGTKDAFFDSADTARRVRENVPDATVRLLPGVGHAIFGQTDAVSEFLRG</sequence>
<comment type="caution">
    <text evidence="2">The sequence shown here is derived from an EMBL/GenBank/DDBJ whole genome shotgun (WGS) entry which is preliminary data.</text>
</comment>
<dbReference type="EMBL" id="BHZD01000001">
    <property type="protein sequence ID" value="GCD42209.1"/>
    <property type="molecule type" value="Genomic_DNA"/>
</dbReference>
<reference evidence="2 3" key="1">
    <citation type="submission" date="2018-11" db="EMBL/GenBank/DDBJ databases">
        <title>Whole genome sequence of Streptomyces paromomycinus NBRC 15454(T).</title>
        <authorList>
            <person name="Komaki H."/>
            <person name="Tamura T."/>
        </authorList>
    </citation>
    <scope>NUCLEOTIDE SEQUENCE [LARGE SCALE GENOMIC DNA]</scope>
    <source>
        <strain evidence="2 3">NBRC 15454</strain>
    </source>
</reference>
<dbReference type="PANTHER" id="PTHR43798:SF33">
    <property type="entry name" value="HYDROLASE, PUTATIVE (AFU_ORTHOLOGUE AFUA_2G14860)-RELATED"/>
    <property type="match status" value="1"/>
</dbReference>
<dbReference type="SUPFAM" id="SSF53474">
    <property type="entry name" value="alpha/beta-Hydrolases"/>
    <property type="match status" value="1"/>
</dbReference>
<evidence type="ECO:0000313" key="2">
    <source>
        <dbReference type="EMBL" id="GCD42209.1"/>
    </source>
</evidence>
<proteinExistence type="predicted"/>
<evidence type="ECO:0000313" key="3">
    <source>
        <dbReference type="Proteomes" id="UP000286746"/>
    </source>
</evidence>
<evidence type="ECO:0000259" key="1">
    <source>
        <dbReference type="Pfam" id="PF12697"/>
    </source>
</evidence>
<gene>
    <name evidence="2" type="ORF">GKJPGBOP_01867</name>
</gene>
<dbReference type="AlphaFoldDB" id="A0A401VYR3"/>
<dbReference type="Pfam" id="PF12697">
    <property type="entry name" value="Abhydrolase_6"/>
    <property type="match status" value="1"/>
</dbReference>
<accession>A0A401VYR3</accession>
<feature type="domain" description="AB hydrolase-1" evidence="1">
    <location>
        <begin position="68"/>
        <end position="288"/>
    </location>
</feature>